<evidence type="ECO:0000256" key="4">
    <source>
        <dbReference type="ARBA" id="ARBA00022806"/>
    </source>
</evidence>
<evidence type="ECO:0000259" key="8">
    <source>
        <dbReference type="Pfam" id="PF13087"/>
    </source>
</evidence>
<dbReference type="CDD" id="cd18808">
    <property type="entry name" value="SF1_C_Upf1"/>
    <property type="match status" value="1"/>
</dbReference>
<dbReference type="PANTHER" id="PTHR43788">
    <property type="entry name" value="DNA2/NAM7 HELICASE FAMILY MEMBER"/>
    <property type="match status" value="1"/>
</dbReference>
<dbReference type="Pfam" id="PF13086">
    <property type="entry name" value="AAA_11"/>
    <property type="match status" value="1"/>
</dbReference>
<dbReference type="InterPro" id="IPR041679">
    <property type="entry name" value="DNA2/NAM7-like_C"/>
</dbReference>
<keyword evidence="2" id="KW-0547">Nucleotide-binding</keyword>
<dbReference type="Gene3D" id="3.40.50.300">
    <property type="entry name" value="P-loop containing nucleotide triphosphate hydrolases"/>
    <property type="match status" value="3"/>
</dbReference>
<keyword evidence="4 9" id="KW-0347">Helicase</keyword>
<evidence type="ECO:0000313" key="9">
    <source>
        <dbReference type="EMBL" id="OXM69036.1"/>
    </source>
</evidence>
<dbReference type="EMBL" id="NMUL01000008">
    <property type="protein sequence ID" value="OXM69036.1"/>
    <property type="molecule type" value="Genomic_DNA"/>
</dbReference>
<accession>A0A229TCQ8</accession>
<evidence type="ECO:0000256" key="3">
    <source>
        <dbReference type="ARBA" id="ARBA00022801"/>
    </source>
</evidence>
<evidence type="ECO:0000259" key="7">
    <source>
        <dbReference type="Pfam" id="PF13086"/>
    </source>
</evidence>
<dbReference type="GO" id="GO:0016787">
    <property type="term" value="F:hydrolase activity"/>
    <property type="evidence" value="ECO:0007669"/>
    <property type="project" value="UniProtKB-KW"/>
</dbReference>
<keyword evidence="10" id="KW-1185">Reference proteome</keyword>
<dbReference type="RefSeq" id="WP_093947191.1">
    <property type="nucleotide sequence ID" value="NZ_NMUL01000008.1"/>
</dbReference>
<evidence type="ECO:0000313" key="10">
    <source>
        <dbReference type="Proteomes" id="UP000215199"/>
    </source>
</evidence>
<dbReference type="PANTHER" id="PTHR43788:SF8">
    <property type="entry name" value="DNA-BINDING PROTEIN SMUBP-2"/>
    <property type="match status" value="1"/>
</dbReference>
<feature type="domain" description="DNA2/NAM7 helicase helicase" evidence="7">
    <location>
        <begin position="845"/>
        <end position="895"/>
    </location>
</feature>
<organism evidence="9 10">
    <name type="scientific">Amycolatopsis vastitatis</name>
    <dbReference type="NCBI Taxonomy" id="1905142"/>
    <lineage>
        <taxon>Bacteria</taxon>
        <taxon>Bacillati</taxon>
        <taxon>Actinomycetota</taxon>
        <taxon>Actinomycetes</taxon>
        <taxon>Pseudonocardiales</taxon>
        <taxon>Pseudonocardiaceae</taxon>
        <taxon>Amycolatopsis</taxon>
    </lineage>
</organism>
<feature type="coiled-coil region" evidence="6">
    <location>
        <begin position="691"/>
        <end position="725"/>
    </location>
</feature>
<evidence type="ECO:0000256" key="1">
    <source>
        <dbReference type="ARBA" id="ARBA00007913"/>
    </source>
</evidence>
<dbReference type="SUPFAM" id="SSF52540">
    <property type="entry name" value="P-loop containing nucleoside triphosphate hydrolases"/>
    <property type="match status" value="1"/>
</dbReference>
<dbReference type="GO" id="GO:0005524">
    <property type="term" value="F:ATP binding"/>
    <property type="evidence" value="ECO:0007669"/>
    <property type="project" value="UniProtKB-KW"/>
</dbReference>
<evidence type="ECO:0000256" key="5">
    <source>
        <dbReference type="ARBA" id="ARBA00022840"/>
    </source>
</evidence>
<dbReference type="Proteomes" id="UP000215199">
    <property type="component" value="Unassembled WGS sequence"/>
</dbReference>
<evidence type="ECO:0000256" key="6">
    <source>
        <dbReference type="SAM" id="Coils"/>
    </source>
</evidence>
<dbReference type="InterPro" id="IPR050534">
    <property type="entry name" value="Coronavir_polyprotein_1ab"/>
</dbReference>
<dbReference type="Pfam" id="PF13087">
    <property type="entry name" value="AAA_12"/>
    <property type="match status" value="1"/>
</dbReference>
<keyword evidence="5" id="KW-0067">ATP-binding</keyword>
<dbReference type="InterPro" id="IPR027417">
    <property type="entry name" value="P-loop_NTPase"/>
</dbReference>
<name>A0A229TCQ8_9PSEU</name>
<sequence>MQRDDRARTVGFWRAVEMLSPSTVPKTDRGGPEADQRVFDLGPDDRTPWDSGHPLTADPLPSHLAWQFTVYGGLYELSSIRTALVRAFGDDGKPPEAGKNGLAAVFALTVDADGFVVENSGTLSTCAWALGRLGDHGPGSADWLDGFEDEAQAFASGLDQLAPPTPERDRPTAFRKAARAVGEQAKAAAIDAAGAGAKATGAAVTTAAATAIGSLAGPVAGGIAGAVAGTFAEKLLTPRPKGATAAAPGAAGPRTPRFLITAGALHEFTAELAAALGVTDVLDPRGIRIQCTKIRVKTAAEAAEQTFLNSFIADDLATVERAVRRGDLGTGLASYLDGAPAGRIDVRDQPRAVVDGVDPAALPRGRWPGAVTRPLVLSQQFAVDRIMADVGTGAGVFAVNGPPGTGKTTLLRDVIAAVLVGRARTLAGLPTPADAFTGQSTRVKITETYSVSVRGLDPAVTGAEILVATAGNTAAANVTAEIPGIGAVAGAEAEATAAGYFTDLASHVLGGPAWGLLAATLGNRNNCGVFAKRFWWGDEAGGARSAADGGTPAPAVLGMQQLLRRAREEPDTADSWPEAVKRFHDAEAVVARLAAERGQAARALRDRPGLETSLQAADHSLAQLGHQESVVRQRIAETQRGQAAASAALDRAAAAHRDHRGDKPGFWVSLSTLFRAGREWEAEHRRLKGLRDQAEQVLGEWTAALARLTAESSDLVRRLREQTAERARVAAALGTATTVIADARNRWPRCLPEPPEPGGDQDAFQLCTPWADPEFTAARNQLTLEALRLHKAFVLGAGAPVRDNLRAAAELLSGNPAVTDGALLAIWQTLFLVVPVISTTFASLPRLFGRLGREALGWLFVDEAGQATPQQAAGGIWRTRRAVLVGDPQQLEPIVTLPTTAQHALLKQYRVTEDWLPDTTSAQRAADRLNRYGTSLPDPVEDGSTWVGAPLRVHRRCDRPVFDISNRIAYGGTLMVYGTASREPYPGRDRWIDVPSVQSGNNWIPAEGDALARLLEELRAGGVPPRDVRIVSPFRDVVAGAKRVARRTFGDGFAAANVGTVHTVQGQESDVVVLVLGSAPHNDRARGWAAATPNLLNVAVSRAKRRLYVIGDRKRWRNQRYFDVLAAALPADAESRR</sequence>
<evidence type="ECO:0000256" key="2">
    <source>
        <dbReference type="ARBA" id="ARBA00022741"/>
    </source>
</evidence>
<keyword evidence="6" id="KW-0175">Coiled coil</keyword>
<dbReference type="InterPro" id="IPR041677">
    <property type="entry name" value="DNA2/NAM7_AAA_11"/>
</dbReference>
<reference evidence="10" key="1">
    <citation type="submission" date="2017-07" db="EMBL/GenBank/DDBJ databases">
        <title>Comparative genome mining reveals phylogenetic distribution patterns of secondary metabolites in Amycolatopsis.</title>
        <authorList>
            <person name="Adamek M."/>
            <person name="Alanjary M."/>
            <person name="Sales-Ortells H."/>
            <person name="Goodfellow M."/>
            <person name="Bull A.T."/>
            <person name="Kalinowski J."/>
            <person name="Ziemert N."/>
        </authorList>
    </citation>
    <scope>NUCLEOTIDE SEQUENCE [LARGE SCALE GENOMIC DNA]</scope>
    <source>
        <strain evidence="10">H5</strain>
    </source>
</reference>
<protein>
    <submittedName>
        <fullName evidence="9">DNA helicase</fullName>
    </submittedName>
</protein>
<dbReference type="GO" id="GO:0003678">
    <property type="term" value="F:DNA helicase activity"/>
    <property type="evidence" value="ECO:0007669"/>
    <property type="project" value="UniProtKB-ARBA"/>
</dbReference>
<proteinExistence type="inferred from homology"/>
<keyword evidence="3" id="KW-0378">Hydrolase</keyword>
<comment type="similarity">
    <text evidence="1">Belongs to the DNA2/NAM7 helicase family.</text>
</comment>
<gene>
    <name evidence="9" type="ORF">CF165_10030</name>
</gene>
<dbReference type="AlphaFoldDB" id="A0A229TCQ8"/>
<dbReference type="InterPro" id="IPR047187">
    <property type="entry name" value="SF1_C_Upf1"/>
</dbReference>
<comment type="caution">
    <text evidence="9">The sequence shown here is derived from an EMBL/GenBank/DDBJ whole genome shotgun (WGS) entry which is preliminary data.</text>
</comment>
<dbReference type="OrthoDB" id="3197455at2"/>
<feature type="domain" description="DNA2/NAM7 helicase-like C-terminal" evidence="8">
    <location>
        <begin position="1003"/>
        <end position="1113"/>
    </location>
</feature>